<dbReference type="Gene3D" id="1.20.1270.60">
    <property type="entry name" value="Arfaptin homology (AH) domain/BAR domain"/>
    <property type="match status" value="1"/>
</dbReference>
<gene>
    <name evidence="1" type="ORF">AWRI3578_g878</name>
</gene>
<dbReference type="InterPro" id="IPR018859">
    <property type="entry name" value="BAR_dom-cont"/>
</dbReference>
<dbReference type="InterPro" id="IPR027267">
    <property type="entry name" value="AH/BAR_dom_sf"/>
</dbReference>
<proteinExistence type="predicted"/>
<dbReference type="OrthoDB" id="3971334at2759"/>
<protein>
    <submittedName>
        <fullName evidence="1">Protein GVP36</fullName>
    </submittedName>
</protein>
<evidence type="ECO:0000313" key="2">
    <source>
        <dbReference type="Proteomes" id="UP000095605"/>
    </source>
</evidence>
<dbReference type="AlphaFoldDB" id="A0A1E5RSI2"/>
<reference evidence="2" key="1">
    <citation type="journal article" date="2016" name="Genome Announc.">
        <title>Genome sequences of three species of Hanseniaspora isolated from spontaneous wine fermentations.</title>
        <authorList>
            <person name="Sternes P.R."/>
            <person name="Lee D."/>
            <person name="Kutyna D.R."/>
            <person name="Borneman A.R."/>
        </authorList>
    </citation>
    <scope>NUCLEOTIDE SEQUENCE [LARGE SCALE GENOMIC DNA]</scope>
    <source>
        <strain evidence="2">AWRI3578</strain>
    </source>
</reference>
<name>A0A1E5RSI2_9ASCO</name>
<dbReference type="Pfam" id="PF10455">
    <property type="entry name" value="BAR_2"/>
    <property type="match status" value="1"/>
</dbReference>
<sequence length="321" mass="37729">MSFNFDAFSKKLQDVAAQTSSKFNDTISNIDFKQIQESTTSTFDKTARLIEEKTNMKNIDITQYPQEYTQAVNKFKHYEQLINKALSFTTIVDHDDYDLNYHLSQSLTNYDVNELKSSFNSFSSKIKNTTNDLINNGILTNAHFGDNKNKKLGFNHTFSMKVMECLNLLKEYPEDEYLRLQLLNFSNIQNSLGDLKLIKNEIYKSEFNLSLKTLLLKKFKPIHDLIKQVEDHRITYDIQRSKVLDYTKKNNSTTIDQDKLEEIKNKMNQDEDVFANSIENCILEINKLFEELQLLEYFRKLVQAELDYHKNSVKLLESFDF</sequence>
<organism evidence="1 2">
    <name type="scientific">Hanseniaspora opuntiae</name>
    <dbReference type="NCBI Taxonomy" id="211096"/>
    <lineage>
        <taxon>Eukaryota</taxon>
        <taxon>Fungi</taxon>
        <taxon>Dikarya</taxon>
        <taxon>Ascomycota</taxon>
        <taxon>Saccharomycotina</taxon>
        <taxon>Saccharomycetes</taxon>
        <taxon>Saccharomycodales</taxon>
        <taxon>Saccharomycodaceae</taxon>
        <taxon>Hanseniaspora</taxon>
    </lineage>
</organism>
<comment type="caution">
    <text evidence="1">The sequence shown here is derived from an EMBL/GenBank/DDBJ whole genome shotgun (WGS) entry which is preliminary data.</text>
</comment>
<dbReference type="Proteomes" id="UP000095605">
    <property type="component" value="Unassembled WGS sequence"/>
</dbReference>
<dbReference type="EMBL" id="LPNL01000003">
    <property type="protein sequence ID" value="OEJ89663.1"/>
    <property type="molecule type" value="Genomic_DNA"/>
</dbReference>
<dbReference type="SUPFAM" id="SSF103657">
    <property type="entry name" value="BAR/IMD domain-like"/>
    <property type="match status" value="1"/>
</dbReference>
<accession>A0A1E5RSI2</accession>
<keyword evidence="2" id="KW-1185">Reference proteome</keyword>
<evidence type="ECO:0000313" key="1">
    <source>
        <dbReference type="EMBL" id="OEJ89663.1"/>
    </source>
</evidence>